<dbReference type="EMBL" id="REGN01001882">
    <property type="protein sequence ID" value="RNA31885.1"/>
    <property type="molecule type" value="Genomic_DNA"/>
</dbReference>
<protein>
    <submittedName>
        <fullName evidence="1">Uncharacterized protein</fullName>
    </submittedName>
</protein>
<dbReference type="Proteomes" id="UP000276133">
    <property type="component" value="Unassembled WGS sequence"/>
</dbReference>
<proteinExistence type="predicted"/>
<accession>A0A3M7S897</accession>
<keyword evidence="2" id="KW-1185">Reference proteome</keyword>
<comment type="caution">
    <text evidence="1">The sequence shown here is derived from an EMBL/GenBank/DDBJ whole genome shotgun (WGS) entry which is preliminary data.</text>
</comment>
<sequence>MKFKNIAIYFITFIYLNWLNEYNKIKKTLKNSFGFIFHRENLVGIVIFMTDLDLFDSIRTLNFEKDQLKRLSFKLSN</sequence>
<reference evidence="1 2" key="1">
    <citation type="journal article" date="2018" name="Sci. Rep.">
        <title>Genomic signatures of local adaptation to the degree of environmental predictability in rotifers.</title>
        <authorList>
            <person name="Franch-Gras L."/>
            <person name="Hahn C."/>
            <person name="Garcia-Roger E.M."/>
            <person name="Carmona M.J."/>
            <person name="Serra M."/>
            <person name="Gomez A."/>
        </authorList>
    </citation>
    <scope>NUCLEOTIDE SEQUENCE [LARGE SCALE GENOMIC DNA]</scope>
    <source>
        <strain evidence="1">HYR1</strain>
    </source>
</reference>
<name>A0A3M7S897_BRAPC</name>
<organism evidence="1 2">
    <name type="scientific">Brachionus plicatilis</name>
    <name type="common">Marine rotifer</name>
    <name type="synonym">Brachionus muelleri</name>
    <dbReference type="NCBI Taxonomy" id="10195"/>
    <lineage>
        <taxon>Eukaryota</taxon>
        <taxon>Metazoa</taxon>
        <taxon>Spiralia</taxon>
        <taxon>Gnathifera</taxon>
        <taxon>Rotifera</taxon>
        <taxon>Eurotatoria</taxon>
        <taxon>Monogononta</taxon>
        <taxon>Pseudotrocha</taxon>
        <taxon>Ploima</taxon>
        <taxon>Brachionidae</taxon>
        <taxon>Brachionus</taxon>
    </lineage>
</organism>
<dbReference type="AlphaFoldDB" id="A0A3M7S897"/>
<evidence type="ECO:0000313" key="2">
    <source>
        <dbReference type="Proteomes" id="UP000276133"/>
    </source>
</evidence>
<gene>
    <name evidence="1" type="ORF">BpHYR1_020549</name>
</gene>
<evidence type="ECO:0000313" key="1">
    <source>
        <dbReference type="EMBL" id="RNA31885.1"/>
    </source>
</evidence>